<proteinExistence type="predicted"/>
<accession>R0KA20</accession>
<dbReference type="EMBL" id="KB742553">
    <property type="protein sequence ID" value="EOB07156.1"/>
    <property type="molecule type" value="Genomic_DNA"/>
</dbReference>
<organism evidence="1 2">
    <name type="scientific">Anas platyrhynchos</name>
    <name type="common">Mallard</name>
    <name type="synonym">Anas boschas</name>
    <dbReference type="NCBI Taxonomy" id="8839"/>
    <lineage>
        <taxon>Eukaryota</taxon>
        <taxon>Metazoa</taxon>
        <taxon>Chordata</taxon>
        <taxon>Craniata</taxon>
        <taxon>Vertebrata</taxon>
        <taxon>Euteleostomi</taxon>
        <taxon>Archelosauria</taxon>
        <taxon>Archosauria</taxon>
        <taxon>Dinosauria</taxon>
        <taxon>Saurischia</taxon>
        <taxon>Theropoda</taxon>
        <taxon>Coelurosauria</taxon>
        <taxon>Aves</taxon>
        <taxon>Neognathae</taxon>
        <taxon>Galloanserae</taxon>
        <taxon>Anseriformes</taxon>
        <taxon>Anatidae</taxon>
        <taxon>Anatinae</taxon>
        <taxon>Anas</taxon>
    </lineage>
</organism>
<dbReference type="AlphaFoldDB" id="R0KA20"/>
<keyword evidence="2" id="KW-1185">Reference proteome</keyword>
<gene>
    <name evidence="1" type="ORF">Anapl_10666</name>
</gene>
<name>R0KA20_ANAPL</name>
<evidence type="ECO:0000313" key="2">
    <source>
        <dbReference type="Proteomes" id="UP000296049"/>
    </source>
</evidence>
<reference evidence="2" key="1">
    <citation type="journal article" date="2013" name="Nat. Genet.">
        <title>The duck genome and transcriptome provide insight into an avian influenza virus reservoir species.</title>
        <authorList>
            <person name="Huang Y."/>
            <person name="Li Y."/>
            <person name="Burt D.W."/>
            <person name="Chen H."/>
            <person name="Zhang Y."/>
            <person name="Qian W."/>
            <person name="Kim H."/>
            <person name="Gan S."/>
            <person name="Zhao Y."/>
            <person name="Li J."/>
            <person name="Yi K."/>
            <person name="Feng H."/>
            <person name="Zhu P."/>
            <person name="Li B."/>
            <person name="Liu Q."/>
            <person name="Fairley S."/>
            <person name="Magor K.E."/>
            <person name="Du Z."/>
            <person name="Hu X."/>
            <person name="Goodman L."/>
            <person name="Tafer H."/>
            <person name="Vignal A."/>
            <person name="Lee T."/>
            <person name="Kim K.W."/>
            <person name="Sheng Z."/>
            <person name="An Y."/>
            <person name="Searle S."/>
            <person name="Herrero J."/>
            <person name="Groenen M.A."/>
            <person name="Crooijmans R.P."/>
            <person name="Faraut T."/>
            <person name="Cai Q."/>
            <person name="Webster R.G."/>
            <person name="Aldridge J.R."/>
            <person name="Warren W.C."/>
            <person name="Bartschat S."/>
            <person name="Kehr S."/>
            <person name="Marz M."/>
            <person name="Stadler P.F."/>
            <person name="Smith J."/>
            <person name="Kraus R.H."/>
            <person name="Zhao Y."/>
            <person name="Ren L."/>
            <person name="Fei J."/>
            <person name="Morisson M."/>
            <person name="Kaiser P."/>
            <person name="Griffin D.K."/>
            <person name="Rao M."/>
            <person name="Pitel F."/>
            <person name="Wang J."/>
            <person name="Li N."/>
        </authorList>
    </citation>
    <scope>NUCLEOTIDE SEQUENCE [LARGE SCALE GENOMIC DNA]</scope>
</reference>
<dbReference type="Proteomes" id="UP000296049">
    <property type="component" value="Unassembled WGS sequence"/>
</dbReference>
<evidence type="ECO:0000313" key="1">
    <source>
        <dbReference type="EMBL" id="EOB07156.1"/>
    </source>
</evidence>
<sequence length="223" mass="24879">MATSMQPRPSDAGSCSPRRRFGAKVLKGVAELGQPRCTVGRSPQKLLQDVVPALESVLTWLLPLGFAAVLLCSTTVRDKLLTAQQSSRNTREHLQYRQQPWKTAELTREAANRNSGALLGLVINNIIIIFLQAECFSIPGIQKHHLSSLEDLIKKFPTEDHAPTEPNEVSHHLINCVTASEKNPKKLPECIYRDSENHVSQEYKYIEDNGFNLLPTTAKEISI</sequence>
<protein>
    <submittedName>
        <fullName evidence="1">Uncharacterized protein</fullName>
    </submittedName>
</protein>